<reference evidence="1" key="1">
    <citation type="submission" date="2014-11" db="EMBL/GenBank/DDBJ databases">
        <authorList>
            <person name="Amaro Gonzalez C."/>
        </authorList>
    </citation>
    <scope>NUCLEOTIDE SEQUENCE</scope>
</reference>
<sequence length="48" mass="5310">MILTPITPVNTLSISTSRSSTSVAKKLIRIWDEAGLRQAICDMCVIYL</sequence>
<reference evidence="1" key="2">
    <citation type="journal article" date="2015" name="Fish Shellfish Immunol.">
        <title>Early steps in the European eel (Anguilla anguilla)-Vibrio vulnificus interaction in the gills: Role of the RtxA13 toxin.</title>
        <authorList>
            <person name="Callol A."/>
            <person name="Pajuelo D."/>
            <person name="Ebbesson L."/>
            <person name="Teles M."/>
            <person name="MacKenzie S."/>
            <person name="Amaro C."/>
        </authorList>
    </citation>
    <scope>NUCLEOTIDE SEQUENCE</scope>
</reference>
<organism evidence="1">
    <name type="scientific">Anguilla anguilla</name>
    <name type="common">European freshwater eel</name>
    <name type="synonym">Muraena anguilla</name>
    <dbReference type="NCBI Taxonomy" id="7936"/>
    <lineage>
        <taxon>Eukaryota</taxon>
        <taxon>Metazoa</taxon>
        <taxon>Chordata</taxon>
        <taxon>Craniata</taxon>
        <taxon>Vertebrata</taxon>
        <taxon>Euteleostomi</taxon>
        <taxon>Actinopterygii</taxon>
        <taxon>Neopterygii</taxon>
        <taxon>Teleostei</taxon>
        <taxon>Anguilliformes</taxon>
        <taxon>Anguillidae</taxon>
        <taxon>Anguilla</taxon>
    </lineage>
</organism>
<protein>
    <submittedName>
        <fullName evidence="1">Uncharacterized protein</fullName>
    </submittedName>
</protein>
<name>A0A0E9W4E0_ANGAN</name>
<evidence type="ECO:0000313" key="1">
    <source>
        <dbReference type="EMBL" id="JAH84445.1"/>
    </source>
</evidence>
<proteinExistence type="predicted"/>
<accession>A0A0E9W4E0</accession>
<dbReference type="AlphaFoldDB" id="A0A0E9W4E0"/>
<dbReference type="EMBL" id="GBXM01024132">
    <property type="protein sequence ID" value="JAH84445.1"/>
    <property type="molecule type" value="Transcribed_RNA"/>
</dbReference>